<feature type="compositionally biased region" description="Low complexity" evidence="6">
    <location>
        <begin position="553"/>
        <end position="562"/>
    </location>
</feature>
<keyword evidence="9" id="KW-1185">Reference proteome</keyword>
<organism evidence="8 9">
    <name type="scientific">Aspergillus ruber (strain CBS 135680)</name>
    <dbReference type="NCBI Taxonomy" id="1388766"/>
    <lineage>
        <taxon>Eukaryota</taxon>
        <taxon>Fungi</taxon>
        <taxon>Dikarya</taxon>
        <taxon>Ascomycota</taxon>
        <taxon>Pezizomycotina</taxon>
        <taxon>Eurotiomycetes</taxon>
        <taxon>Eurotiomycetidae</taxon>
        <taxon>Eurotiales</taxon>
        <taxon>Aspergillaceae</taxon>
        <taxon>Aspergillus</taxon>
        <taxon>Aspergillus subgen. Aspergillus</taxon>
    </lineage>
</organism>
<dbReference type="SUPFAM" id="SSF57701">
    <property type="entry name" value="Zn2/Cys6 DNA-binding domain"/>
    <property type="match status" value="1"/>
</dbReference>
<dbReference type="STRING" id="1388766.A0A017SB31"/>
<keyword evidence="2" id="KW-0805">Transcription regulation</keyword>
<dbReference type="InterPro" id="IPR001138">
    <property type="entry name" value="Zn2Cys6_DnaBD"/>
</dbReference>
<dbReference type="PANTHER" id="PTHR47785:SF6">
    <property type="entry name" value="ZN(II)2CYS6 TRANSCRIPTION FACTOR (EUROFUNG)"/>
    <property type="match status" value="1"/>
</dbReference>
<evidence type="ECO:0000256" key="2">
    <source>
        <dbReference type="ARBA" id="ARBA00023015"/>
    </source>
</evidence>
<dbReference type="GO" id="GO:0003677">
    <property type="term" value="F:DNA binding"/>
    <property type="evidence" value="ECO:0007669"/>
    <property type="project" value="UniProtKB-KW"/>
</dbReference>
<feature type="region of interest" description="Disordered" evidence="6">
    <location>
        <begin position="137"/>
        <end position="188"/>
    </location>
</feature>
<feature type="compositionally biased region" description="Polar residues" evidence="6">
    <location>
        <begin position="156"/>
        <end position="166"/>
    </location>
</feature>
<dbReference type="EMBL" id="KK088431">
    <property type="protein sequence ID" value="EYE93415.1"/>
    <property type="molecule type" value="Genomic_DNA"/>
</dbReference>
<dbReference type="GO" id="GO:0000981">
    <property type="term" value="F:DNA-binding transcription factor activity, RNA polymerase II-specific"/>
    <property type="evidence" value="ECO:0007669"/>
    <property type="project" value="InterPro"/>
</dbReference>
<dbReference type="InterPro" id="IPR007219">
    <property type="entry name" value="XnlR_reg_dom"/>
</dbReference>
<dbReference type="GeneID" id="63699757"/>
<feature type="compositionally biased region" description="Basic and acidic residues" evidence="6">
    <location>
        <begin position="1"/>
        <end position="10"/>
    </location>
</feature>
<evidence type="ECO:0000256" key="6">
    <source>
        <dbReference type="SAM" id="MobiDB-lite"/>
    </source>
</evidence>
<evidence type="ECO:0000256" key="1">
    <source>
        <dbReference type="ARBA" id="ARBA00022723"/>
    </source>
</evidence>
<dbReference type="Pfam" id="PF00172">
    <property type="entry name" value="Zn_clus"/>
    <property type="match status" value="1"/>
</dbReference>
<feature type="region of interest" description="Disordered" evidence="6">
    <location>
        <begin position="1"/>
        <end position="48"/>
    </location>
</feature>
<dbReference type="Proteomes" id="UP000019804">
    <property type="component" value="Unassembled WGS sequence"/>
</dbReference>
<dbReference type="PANTHER" id="PTHR47785">
    <property type="entry name" value="ZN(II)2CYS6 TRANSCRIPTION FACTOR (EUROFUNG)-RELATED-RELATED"/>
    <property type="match status" value="1"/>
</dbReference>
<evidence type="ECO:0000313" key="8">
    <source>
        <dbReference type="EMBL" id="EYE93415.1"/>
    </source>
</evidence>
<gene>
    <name evidence="8" type="ORF">EURHEDRAFT_460212</name>
</gene>
<protein>
    <submittedName>
        <fullName evidence="8">C6 finger domain protein</fullName>
    </submittedName>
</protein>
<dbReference type="Gene3D" id="4.10.240.10">
    <property type="entry name" value="Zn(2)-C6 fungal-type DNA-binding domain"/>
    <property type="match status" value="1"/>
</dbReference>
<feature type="domain" description="Zn(2)-C6 fungal-type" evidence="7">
    <location>
        <begin position="56"/>
        <end position="86"/>
    </location>
</feature>
<dbReference type="CDD" id="cd00067">
    <property type="entry name" value="GAL4"/>
    <property type="match status" value="1"/>
</dbReference>
<accession>A0A017SB31</accession>
<feature type="region of interest" description="Disordered" evidence="6">
    <location>
        <begin position="541"/>
        <end position="574"/>
    </location>
</feature>
<dbReference type="Pfam" id="PF04082">
    <property type="entry name" value="Fungal_trans"/>
    <property type="match status" value="1"/>
</dbReference>
<dbReference type="RefSeq" id="XP_040637103.1">
    <property type="nucleotide sequence ID" value="XM_040784633.1"/>
</dbReference>
<dbReference type="PROSITE" id="PS50048">
    <property type="entry name" value="ZN2_CY6_FUNGAL_2"/>
    <property type="match status" value="1"/>
</dbReference>
<dbReference type="InterPro" id="IPR036864">
    <property type="entry name" value="Zn2-C6_fun-type_DNA-bd_sf"/>
</dbReference>
<keyword evidence="5" id="KW-0539">Nucleus</keyword>
<dbReference type="CDD" id="cd12148">
    <property type="entry name" value="fungal_TF_MHR"/>
    <property type="match status" value="1"/>
</dbReference>
<keyword evidence="3" id="KW-0238">DNA-binding</keyword>
<dbReference type="InterPro" id="IPR053181">
    <property type="entry name" value="EcdB-like_regulator"/>
</dbReference>
<name>A0A017SB31_ASPRC</name>
<dbReference type="HOGENOM" id="CLU_014025_0_0_1"/>
<sequence length="707" mass="79608">MSKRPYEESSHPAQHADNAYQHHNGLPLPIHDLLSPQEDHSPGPSKRPRNFIASVACENCRLKKTRCDESRPKCGLCKSLGLDCVYNERKSSKRDQSLSLIMSTLHRLETKIEHLPSTVCNDLQPVLRDQVQALQGTREANLPGTHGRSNSSSSNGNKQPFSQGLTPNMGPPDDFEFDEQPTKDSNGHVSISFSQHGVILWPGTREILPEELLKAHEHLGKNYVIDLEMKRPSLPMYICPFPPQAADSWLETLPLAMVKGLADAFFATFNPFTPIMDRNFFVAFTVGAAIESSFGYTMESCLLLNVLALGCLAVQTHQEGNYPLPGTRSSGFEPPGWMDVIDEEPPGLRFFNEARRRVGFLMCDNDIQSCQFYLLSSVYYSQILRPMDAWAMIHRAATCCLSMLTNHDVNFDEWEGDMKSRVYWNCLMNETILVQELHLPPSGLARLEEFVPIPKFIPFETAGFVSASLYSSAGEIDDAFFQYHFLAQVAHRIILTRIRHSLYFYSDSGTFPLPAVNAELLHQLEQWRINLPPALKFSNEALSTPSPAPTSPAQPATSTSTSLDTHTNPPPSPAIAVTDAMLRGRYKIAKFHIGRPYLYKALRIPTSLTEHDLEQVRAGLQYAMDWPVMGGIFREMKSCIPIKFAFCSQFFGQILLFYCISHSSSPKIRATLPDGWERWNSEMWRFLEDCAPFSPAVAQDLELLRLL</sequence>
<dbReference type="AlphaFoldDB" id="A0A017SB31"/>
<keyword evidence="1" id="KW-0479">Metal-binding</keyword>
<dbReference type="OrthoDB" id="6133115at2759"/>
<dbReference type="PROSITE" id="PS00463">
    <property type="entry name" value="ZN2_CY6_FUNGAL_1"/>
    <property type="match status" value="1"/>
</dbReference>
<keyword evidence="4" id="KW-0804">Transcription</keyword>
<dbReference type="SMART" id="SM00066">
    <property type="entry name" value="GAL4"/>
    <property type="match status" value="1"/>
</dbReference>
<proteinExistence type="predicted"/>
<reference evidence="9" key="1">
    <citation type="journal article" date="2014" name="Nat. Commun.">
        <title>Genomic adaptations of the halophilic Dead Sea filamentous fungus Eurotium rubrum.</title>
        <authorList>
            <person name="Kis-Papo T."/>
            <person name="Weig A.R."/>
            <person name="Riley R."/>
            <person name="Persoh D."/>
            <person name="Salamov A."/>
            <person name="Sun H."/>
            <person name="Lipzen A."/>
            <person name="Wasser S.P."/>
            <person name="Rambold G."/>
            <person name="Grigoriev I.V."/>
            <person name="Nevo E."/>
        </authorList>
    </citation>
    <scope>NUCLEOTIDE SEQUENCE [LARGE SCALE GENOMIC DNA]</scope>
    <source>
        <strain evidence="9">CBS 135680</strain>
    </source>
</reference>
<evidence type="ECO:0000256" key="5">
    <source>
        <dbReference type="ARBA" id="ARBA00023242"/>
    </source>
</evidence>
<evidence type="ECO:0000313" key="9">
    <source>
        <dbReference type="Proteomes" id="UP000019804"/>
    </source>
</evidence>
<evidence type="ECO:0000259" key="7">
    <source>
        <dbReference type="PROSITE" id="PS50048"/>
    </source>
</evidence>
<evidence type="ECO:0000256" key="3">
    <source>
        <dbReference type="ARBA" id="ARBA00023125"/>
    </source>
</evidence>
<dbReference type="GO" id="GO:0008270">
    <property type="term" value="F:zinc ion binding"/>
    <property type="evidence" value="ECO:0007669"/>
    <property type="project" value="InterPro"/>
</dbReference>
<evidence type="ECO:0000256" key="4">
    <source>
        <dbReference type="ARBA" id="ARBA00023163"/>
    </source>
</evidence>
<dbReference type="GO" id="GO:0006351">
    <property type="term" value="P:DNA-templated transcription"/>
    <property type="evidence" value="ECO:0007669"/>
    <property type="project" value="InterPro"/>
</dbReference>